<organism evidence="7 8">
    <name type="scientific">Megalodesulfovibrio gigas (strain ATCC 19364 / DSM 1382 / NCIMB 9332 / VKM B-1759)</name>
    <name type="common">Desulfovibrio gigas</name>
    <dbReference type="NCBI Taxonomy" id="1121448"/>
    <lineage>
        <taxon>Bacteria</taxon>
        <taxon>Pseudomonadati</taxon>
        <taxon>Thermodesulfobacteriota</taxon>
        <taxon>Desulfovibrionia</taxon>
        <taxon>Desulfovibrionales</taxon>
        <taxon>Desulfovibrionaceae</taxon>
        <taxon>Megalodesulfovibrio</taxon>
    </lineage>
</organism>
<dbReference type="InterPro" id="IPR043129">
    <property type="entry name" value="ATPase_NBD"/>
</dbReference>
<evidence type="ECO:0000313" key="8">
    <source>
        <dbReference type="Proteomes" id="UP000016587"/>
    </source>
</evidence>
<evidence type="ECO:0000256" key="5">
    <source>
        <dbReference type="ARBA" id="ARBA00023458"/>
    </source>
</evidence>
<protein>
    <recommendedName>
        <fullName evidence="6">Cell shape-determining protein MreB</fullName>
    </recommendedName>
</protein>
<proteinExistence type="inferred from homology"/>
<dbReference type="PRINTS" id="PR01652">
    <property type="entry name" value="SHAPEPROTEIN"/>
</dbReference>
<keyword evidence="4 6" id="KW-0133">Cell shape</keyword>
<keyword evidence="8" id="KW-1185">Reference proteome</keyword>
<dbReference type="CDD" id="cd10225">
    <property type="entry name" value="ASKHA_NBD_MreB-like"/>
    <property type="match status" value="1"/>
</dbReference>
<dbReference type="EMBL" id="CP006585">
    <property type="protein sequence ID" value="AGW14009.1"/>
    <property type="molecule type" value="Genomic_DNA"/>
</dbReference>
<dbReference type="HAMAP" id="MF_02207">
    <property type="entry name" value="MreB"/>
    <property type="match status" value="1"/>
</dbReference>
<evidence type="ECO:0000256" key="4">
    <source>
        <dbReference type="ARBA" id="ARBA00022960"/>
    </source>
</evidence>
<dbReference type="OrthoDB" id="9768127at2"/>
<dbReference type="SUPFAM" id="SSF53067">
    <property type="entry name" value="Actin-like ATPase domain"/>
    <property type="match status" value="2"/>
</dbReference>
<dbReference type="Proteomes" id="UP000016587">
    <property type="component" value="Chromosome"/>
</dbReference>
<comment type="caution">
    <text evidence="6">Lacks conserved residue(s) required for the propagation of feature annotation.</text>
</comment>
<dbReference type="GO" id="GO:0005524">
    <property type="term" value="F:ATP binding"/>
    <property type="evidence" value="ECO:0007669"/>
    <property type="project" value="UniProtKB-KW"/>
</dbReference>
<dbReference type="Pfam" id="PF06723">
    <property type="entry name" value="MreB_Mbl"/>
    <property type="match status" value="1"/>
</dbReference>
<accession>T2GCV5</accession>
<evidence type="ECO:0000256" key="1">
    <source>
        <dbReference type="ARBA" id="ARBA00022490"/>
    </source>
</evidence>
<sequence length="336" mass="35247">MFLISDAAQARKAARQAPGADVGVDFGTGHVVIWKRGQGLVLHAPSIIALNCKAQHRVLAVGDQAKRYAGRTPRGIRVISPMQGGMVADLDMAETLLKTLLQSCHGPGRRRRLAIAIPLDATDVERNALLGLAGELGYAAVQGLPSPLAAALGAGLPVLEPRASMVLDLGSGCCEAAIVAMGGIVTSRTLRSGGNELDAAVQQQIRLQHHLHAGQEACEALRQDLGSLDPAHDTRRLPIKGLDTRKGLPCAMEIEAAELRPILTRFALAVADTARSVLERCPPELSGDLLESGITLCGGLALQHGLAAFLQQELRLPVFQDAAPLTTVARGLGAAF</sequence>
<dbReference type="PANTHER" id="PTHR42749">
    <property type="entry name" value="CELL SHAPE-DETERMINING PROTEIN MREB"/>
    <property type="match status" value="1"/>
</dbReference>
<dbReference type="GO" id="GO:0000902">
    <property type="term" value="P:cell morphogenesis"/>
    <property type="evidence" value="ECO:0007669"/>
    <property type="project" value="InterPro"/>
</dbReference>
<keyword evidence="3 6" id="KW-0067">ATP-binding</keyword>
<dbReference type="PATRIC" id="fig|1121448.10.peg.2207"/>
<dbReference type="STRING" id="1121448.DGI_2254"/>
<dbReference type="PANTHER" id="PTHR42749:SF1">
    <property type="entry name" value="CELL SHAPE-DETERMINING PROTEIN MREB"/>
    <property type="match status" value="1"/>
</dbReference>
<comment type="similarity">
    <text evidence="5 6">Belongs to the FtsA/MreB family.</text>
</comment>
<comment type="subcellular location">
    <subcellularLocation>
        <location evidence="6">Cytoplasm</location>
    </subcellularLocation>
    <text evidence="6">Membrane-associated.</text>
</comment>
<reference evidence="7 8" key="1">
    <citation type="journal article" date="2013" name="J. Bacteriol.">
        <title>Roles of HynAB and Ech, the only two hydrogenases found in the model sulfate reducer Desulfovibrio gigas.</title>
        <authorList>
            <person name="Morais-Silva F.O."/>
            <person name="Santos C.I."/>
            <person name="Rodrigues R."/>
            <person name="Pereira I.A."/>
            <person name="Rodrigues-Pousada C."/>
        </authorList>
    </citation>
    <scope>NUCLEOTIDE SEQUENCE [LARGE SCALE GENOMIC DNA]</scope>
    <source>
        <strain evidence="8">ATCC 19364 / DSM 1382 / NCIMB 9332 / VKM B-1759</strain>
    </source>
</reference>
<dbReference type="RefSeq" id="WP_021760957.1">
    <property type="nucleotide sequence ID" value="NC_022444.1"/>
</dbReference>
<name>T2GCV5_MEGG1</name>
<dbReference type="GO" id="GO:0008360">
    <property type="term" value="P:regulation of cell shape"/>
    <property type="evidence" value="ECO:0007669"/>
    <property type="project" value="UniProtKB-UniRule"/>
</dbReference>
<dbReference type="InterPro" id="IPR004753">
    <property type="entry name" value="MreB"/>
</dbReference>
<keyword evidence="2 6" id="KW-0547">Nucleotide-binding</keyword>
<evidence type="ECO:0000256" key="3">
    <source>
        <dbReference type="ARBA" id="ARBA00022840"/>
    </source>
</evidence>
<evidence type="ECO:0000256" key="2">
    <source>
        <dbReference type="ARBA" id="ARBA00022741"/>
    </source>
</evidence>
<reference evidence="8" key="2">
    <citation type="submission" date="2013-07" db="EMBL/GenBank/DDBJ databases">
        <authorList>
            <person name="Morais-Silva F.O."/>
            <person name="Rezende A.M."/>
            <person name="Pimentel C."/>
            <person name="Resende D.M."/>
            <person name="Santos C.I."/>
            <person name="Clemente C."/>
            <person name="de Oliveira L.M."/>
            <person name="da Silva S.M."/>
            <person name="Costa D.A."/>
            <person name="Varela-Raposo A."/>
            <person name="Horacio E.C.A."/>
            <person name="Matos M."/>
            <person name="Flores O."/>
            <person name="Ruiz J.C."/>
            <person name="Rodrigues-Pousada C."/>
        </authorList>
    </citation>
    <scope>NUCLEOTIDE SEQUENCE [LARGE SCALE GENOMIC DNA]</scope>
    <source>
        <strain evidence="8">ATCC 19364 / DSM 1382 / NCIMB 9332 / VKM B-1759</strain>
    </source>
</reference>
<comment type="function">
    <text evidence="6">Forms membrane-associated dynamic filaments that are essential for cell shape determination. Acts by regulating cell wall synthesis and cell elongation, and thus cell shape. A feedback loop between cell geometry and MreB localization may maintain elongated cell shape by targeting cell wall growth to regions of negative cell wall curvature.</text>
</comment>
<dbReference type="eggNOG" id="COG1077">
    <property type="taxonomic scope" value="Bacteria"/>
</dbReference>
<keyword evidence="1 6" id="KW-0963">Cytoplasm</keyword>
<dbReference type="KEGG" id="dgg:DGI_2254"/>
<gene>
    <name evidence="6" type="primary">mreB</name>
    <name evidence="7" type="ORF">DGI_2254</name>
</gene>
<evidence type="ECO:0000256" key="6">
    <source>
        <dbReference type="HAMAP-Rule" id="MF_02207"/>
    </source>
</evidence>
<dbReference type="Gene3D" id="3.30.420.40">
    <property type="match status" value="2"/>
</dbReference>
<dbReference type="AlphaFoldDB" id="T2GCV5"/>
<dbReference type="HOGENOM" id="CLU_052037_0_0_7"/>
<comment type="subunit">
    <text evidence="6">Forms polymers.</text>
</comment>
<dbReference type="InterPro" id="IPR056546">
    <property type="entry name" value="MreB_MamK-like"/>
</dbReference>
<evidence type="ECO:0000313" key="7">
    <source>
        <dbReference type="EMBL" id="AGW14009.1"/>
    </source>
</evidence>
<dbReference type="GO" id="GO:0005737">
    <property type="term" value="C:cytoplasm"/>
    <property type="evidence" value="ECO:0007669"/>
    <property type="project" value="UniProtKB-SubCell"/>
</dbReference>